<gene>
    <name evidence="1" type="ORF">HEB94_000669</name>
</gene>
<dbReference type="RefSeq" id="WP_192748545.1">
    <property type="nucleotide sequence ID" value="NZ_BAABJL010000167.1"/>
</dbReference>
<comment type="caution">
    <text evidence="1">The sequence shown here is derived from an EMBL/GenBank/DDBJ whole genome shotgun (WGS) entry which is preliminary data.</text>
</comment>
<protein>
    <submittedName>
        <fullName evidence="1">Uncharacterized protein</fullName>
    </submittedName>
</protein>
<keyword evidence="2" id="KW-1185">Reference proteome</keyword>
<organism evidence="1 2">
    <name type="scientific">Actinopolymorpha pittospori</name>
    <dbReference type="NCBI Taxonomy" id="648752"/>
    <lineage>
        <taxon>Bacteria</taxon>
        <taxon>Bacillati</taxon>
        <taxon>Actinomycetota</taxon>
        <taxon>Actinomycetes</taxon>
        <taxon>Propionibacteriales</taxon>
        <taxon>Actinopolymorphaceae</taxon>
        <taxon>Actinopolymorpha</taxon>
    </lineage>
</organism>
<dbReference type="EMBL" id="JADBEM010000001">
    <property type="protein sequence ID" value="MBE1603821.1"/>
    <property type="molecule type" value="Genomic_DNA"/>
</dbReference>
<dbReference type="Proteomes" id="UP000638648">
    <property type="component" value="Unassembled WGS sequence"/>
</dbReference>
<evidence type="ECO:0000313" key="2">
    <source>
        <dbReference type="Proteomes" id="UP000638648"/>
    </source>
</evidence>
<sequence>MRELEAMDHADPEHAADQLHLLIEGTLMMGAPQDDRHPARAAHDLATLALGWGGGSWR</sequence>
<evidence type="ECO:0000313" key="1">
    <source>
        <dbReference type="EMBL" id="MBE1603821.1"/>
    </source>
</evidence>
<name>A0A927MP52_9ACTN</name>
<accession>A0A927MP52</accession>
<dbReference type="AlphaFoldDB" id="A0A927MP52"/>
<proteinExistence type="predicted"/>
<reference evidence="1" key="1">
    <citation type="submission" date="2020-10" db="EMBL/GenBank/DDBJ databases">
        <title>Sequencing the genomes of 1000 actinobacteria strains.</title>
        <authorList>
            <person name="Klenk H.-P."/>
        </authorList>
    </citation>
    <scope>NUCLEOTIDE SEQUENCE</scope>
    <source>
        <strain evidence="1">DSM 45354</strain>
    </source>
</reference>